<dbReference type="WBParaSite" id="Csp11.Scaffold629.g15028.t1">
    <property type="protein sequence ID" value="Csp11.Scaffold629.g15028.t1"/>
    <property type="gene ID" value="Csp11.Scaffold629.g15028"/>
</dbReference>
<reference evidence="2" key="1">
    <citation type="submission" date="2016-11" db="UniProtKB">
        <authorList>
            <consortium name="WormBaseParasite"/>
        </authorList>
    </citation>
    <scope>IDENTIFICATION</scope>
</reference>
<accession>A0A1I7U5E1</accession>
<name>A0A1I7U5E1_9PELO</name>
<protein>
    <submittedName>
        <fullName evidence="2">Oxidoreductase</fullName>
    </submittedName>
</protein>
<organism evidence="1 2">
    <name type="scientific">Caenorhabditis tropicalis</name>
    <dbReference type="NCBI Taxonomy" id="1561998"/>
    <lineage>
        <taxon>Eukaryota</taxon>
        <taxon>Metazoa</taxon>
        <taxon>Ecdysozoa</taxon>
        <taxon>Nematoda</taxon>
        <taxon>Chromadorea</taxon>
        <taxon>Rhabditida</taxon>
        <taxon>Rhabditina</taxon>
        <taxon>Rhabditomorpha</taxon>
        <taxon>Rhabditoidea</taxon>
        <taxon>Rhabditidae</taxon>
        <taxon>Peloderinae</taxon>
        <taxon>Caenorhabditis</taxon>
    </lineage>
</organism>
<evidence type="ECO:0000313" key="1">
    <source>
        <dbReference type="Proteomes" id="UP000095282"/>
    </source>
</evidence>
<dbReference type="AlphaFoldDB" id="A0A1I7U5E1"/>
<dbReference type="Proteomes" id="UP000095282">
    <property type="component" value="Unplaced"/>
</dbReference>
<evidence type="ECO:0000313" key="2">
    <source>
        <dbReference type="WBParaSite" id="Csp11.Scaffold629.g15028.t1"/>
    </source>
</evidence>
<keyword evidence="1" id="KW-1185">Reference proteome</keyword>
<sequence>MPPKQQRIDLSSFFFNPKDSQLPQKPRTRGQSGYVLHGKFGRGNWNPLSAEQKQEWNQIHHLIGVIQVEQANAGFIRVLEGNQNL</sequence>
<proteinExistence type="predicted"/>